<organism evidence="1 2">
    <name type="scientific">Heterostelium pallidum (strain ATCC 26659 / Pp 5 / PN500)</name>
    <name type="common">Cellular slime mold</name>
    <name type="synonym">Polysphondylium pallidum</name>
    <dbReference type="NCBI Taxonomy" id="670386"/>
    <lineage>
        <taxon>Eukaryota</taxon>
        <taxon>Amoebozoa</taxon>
        <taxon>Evosea</taxon>
        <taxon>Eumycetozoa</taxon>
        <taxon>Dictyostelia</taxon>
        <taxon>Acytosteliales</taxon>
        <taxon>Acytosteliaceae</taxon>
        <taxon>Heterostelium</taxon>
    </lineage>
</organism>
<proteinExistence type="predicted"/>
<name>D3AVY3_HETP5</name>
<dbReference type="AlphaFoldDB" id="D3AVY3"/>
<evidence type="ECO:0000313" key="1">
    <source>
        <dbReference type="EMBL" id="EFA86456.1"/>
    </source>
</evidence>
<gene>
    <name evidence="1" type="ORF">PPL_00249</name>
</gene>
<keyword evidence="2" id="KW-1185">Reference proteome</keyword>
<dbReference type="InParanoid" id="D3AVY3"/>
<sequence length="69" mass="7816">MILHAKMKCIRGLPFQRRTIVLVNPSAKLSSHQISKKNIPFTNEFSLYKLAFNVRNGVQTTIEVSASNK</sequence>
<dbReference type="Proteomes" id="UP000001396">
    <property type="component" value="Unassembled WGS sequence"/>
</dbReference>
<dbReference type="RefSeq" id="XP_020438561.1">
    <property type="nucleotide sequence ID" value="XM_020571287.1"/>
</dbReference>
<protein>
    <submittedName>
        <fullName evidence="1">Uncharacterized protein</fullName>
    </submittedName>
</protein>
<dbReference type="GeneID" id="31355783"/>
<reference evidence="1 2" key="1">
    <citation type="journal article" date="2011" name="Genome Res.">
        <title>Phylogeny-wide analysis of social amoeba genomes highlights ancient origins for complex intercellular communication.</title>
        <authorList>
            <person name="Heidel A.J."/>
            <person name="Lawal H.M."/>
            <person name="Felder M."/>
            <person name="Schilde C."/>
            <person name="Helps N.R."/>
            <person name="Tunggal B."/>
            <person name="Rivero F."/>
            <person name="John U."/>
            <person name="Schleicher M."/>
            <person name="Eichinger L."/>
            <person name="Platzer M."/>
            <person name="Noegel A.A."/>
            <person name="Schaap P."/>
            <person name="Gloeckner G."/>
        </authorList>
    </citation>
    <scope>NUCLEOTIDE SEQUENCE [LARGE SCALE GENOMIC DNA]</scope>
    <source>
        <strain evidence="2">ATCC 26659 / Pp 5 / PN500</strain>
    </source>
</reference>
<evidence type="ECO:0000313" key="2">
    <source>
        <dbReference type="Proteomes" id="UP000001396"/>
    </source>
</evidence>
<dbReference type="EMBL" id="ADBJ01000002">
    <property type="protein sequence ID" value="EFA86456.1"/>
    <property type="molecule type" value="Genomic_DNA"/>
</dbReference>
<comment type="caution">
    <text evidence="1">The sequence shown here is derived from an EMBL/GenBank/DDBJ whole genome shotgun (WGS) entry which is preliminary data.</text>
</comment>
<accession>D3AVY3</accession>